<evidence type="ECO:0000259" key="5">
    <source>
        <dbReference type="Pfam" id="PF04055"/>
    </source>
</evidence>
<keyword evidence="2" id="KW-0479">Metal-binding</keyword>
<keyword evidence="7" id="KW-1185">Reference proteome</keyword>
<feature type="domain" description="Radical SAM core" evidence="5">
    <location>
        <begin position="58"/>
        <end position="184"/>
    </location>
</feature>
<dbReference type="SFLD" id="SFLDG01099">
    <property type="entry name" value="Uncharacterised_Radical_SAM_Su"/>
    <property type="match status" value="1"/>
</dbReference>
<reference evidence="6 7" key="1">
    <citation type="submission" date="2020-08" db="EMBL/GenBank/DDBJ databases">
        <title>Genome public.</title>
        <authorList>
            <person name="Liu C."/>
            <person name="Sun Q."/>
        </authorList>
    </citation>
    <scope>NUCLEOTIDE SEQUENCE [LARGE SCALE GENOMIC DNA]</scope>
    <source>
        <strain evidence="6 7">NSJ-35</strain>
    </source>
</reference>
<keyword evidence="4" id="KW-0411">Iron-sulfur</keyword>
<evidence type="ECO:0000313" key="6">
    <source>
        <dbReference type="EMBL" id="MBC5649270.1"/>
    </source>
</evidence>
<dbReference type="PANTHER" id="PTHR43075:SF1">
    <property type="entry name" value="FORMATE LYASE ACTIVATING ENZYME, PUTATIVE (AFU_ORTHOLOGUE AFUA_2G15630)-RELATED"/>
    <property type="match status" value="1"/>
</dbReference>
<evidence type="ECO:0000256" key="2">
    <source>
        <dbReference type="ARBA" id="ARBA00022723"/>
    </source>
</evidence>
<protein>
    <submittedName>
        <fullName evidence="6">Radical SAM protein</fullName>
    </submittedName>
</protein>
<dbReference type="InterPro" id="IPR013785">
    <property type="entry name" value="Aldolase_TIM"/>
</dbReference>
<dbReference type="Proteomes" id="UP000606889">
    <property type="component" value="Unassembled WGS sequence"/>
</dbReference>
<dbReference type="EMBL" id="JACOON010000007">
    <property type="protein sequence ID" value="MBC5649270.1"/>
    <property type="molecule type" value="Genomic_DNA"/>
</dbReference>
<evidence type="ECO:0000256" key="4">
    <source>
        <dbReference type="ARBA" id="ARBA00023014"/>
    </source>
</evidence>
<keyword evidence="1" id="KW-0949">S-adenosyl-L-methionine</keyword>
<dbReference type="Pfam" id="PF04055">
    <property type="entry name" value="Radical_SAM"/>
    <property type="match status" value="1"/>
</dbReference>
<dbReference type="InterPro" id="IPR016431">
    <property type="entry name" value="Pyrv-formate_lyase-activ_prd"/>
</dbReference>
<name>A0ABR7EHL5_9FIRM</name>
<dbReference type="PANTHER" id="PTHR43075">
    <property type="entry name" value="FORMATE LYASE ACTIVATING ENZYME, PUTATIVE (AFU_ORTHOLOGUE AFUA_2G15630)-RELATED"/>
    <property type="match status" value="1"/>
</dbReference>
<dbReference type="SFLD" id="SFLDS00029">
    <property type="entry name" value="Radical_SAM"/>
    <property type="match status" value="1"/>
</dbReference>
<gene>
    <name evidence="6" type="ORF">H8S18_13060</name>
</gene>
<accession>A0ABR7EHL5</accession>
<keyword evidence="3" id="KW-0408">Iron</keyword>
<dbReference type="SUPFAM" id="SSF102114">
    <property type="entry name" value="Radical SAM enzymes"/>
    <property type="match status" value="1"/>
</dbReference>
<sequence length="302" mass="33204">MEPLLKRCRLCPHACGADRTAGEKGKCGAGAQLKVARAALHFWEEPCISGAVGSGTVFFSHCPLHCVYCQNAGISSGKAGAGITTGRLADIFLELQEQGAANINLVTPTHYVPHIIEALARAKERGLTLPIVYNCSGYEGVEALRLLAGMVDIYLMDFKYMDASIARRYSHAAGYPLAAKRALREMVRQAGDAEFDEKGLMRRGVIVRHLLLPGCLEDSRAVVRYLYETYGNRIWLSLMSQYTPVCKERLPEELRRQVRAEEYDALVDFAVSLGIENGFIQEGKAADESFIPPFDLTGIFPG</sequence>
<dbReference type="Gene3D" id="3.20.20.70">
    <property type="entry name" value="Aldolase class I"/>
    <property type="match status" value="1"/>
</dbReference>
<dbReference type="CDD" id="cd01335">
    <property type="entry name" value="Radical_SAM"/>
    <property type="match status" value="1"/>
</dbReference>
<organism evidence="6 7">
    <name type="scientific">Christensenella tenuis</name>
    <dbReference type="NCBI Taxonomy" id="2763033"/>
    <lineage>
        <taxon>Bacteria</taxon>
        <taxon>Bacillati</taxon>
        <taxon>Bacillota</taxon>
        <taxon>Clostridia</taxon>
        <taxon>Christensenellales</taxon>
        <taxon>Christensenellaceae</taxon>
        <taxon>Christensenella</taxon>
    </lineage>
</organism>
<dbReference type="InterPro" id="IPR040085">
    <property type="entry name" value="MJ0674-like"/>
</dbReference>
<evidence type="ECO:0000256" key="1">
    <source>
        <dbReference type="ARBA" id="ARBA00022691"/>
    </source>
</evidence>
<dbReference type="PIRSF" id="PIRSF004869">
    <property type="entry name" value="PflX_prd"/>
    <property type="match status" value="1"/>
</dbReference>
<proteinExistence type="predicted"/>
<dbReference type="InterPro" id="IPR058240">
    <property type="entry name" value="rSAM_sf"/>
</dbReference>
<comment type="caution">
    <text evidence="6">The sequence shown here is derived from an EMBL/GenBank/DDBJ whole genome shotgun (WGS) entry which is preliminary data.</text>
</comment>
<evidence type="ECO:0000313" key="7">
    <source>
        <dbReference type="Proteomes" id="UP000606889"/>
    </source>
</evidence>
<evidence type="ECO:0000256" key="3">
    <source>
        <dbReference type="ARBA" id="ARBA00023004"/>
    </source>
</evidence>
<dbReference type="InterPro" id="IPR007197">
    <property type="entry name" value="rSAM"/>
</dbReference>